<keyword evidence="2" id="KW-1185">Reference proteome</keyword>
<organism evidence="1 2">
    <name type="scientific">Helicocarpus griseus UAMH5409</name>
    <dbReference type="NCBI Taxonomy" id="1447875"/>
    <lineage>
        <taxon>Eukaryota</taxon>
        <taxon>Fungi</taxon>
        <taxon>Dikarya</taxon>
        <taxon>Ascomycota</taxon>
        <taxon>Pezizomycotina</taxon>
        <taxon>Eurotiomycetes</taxon>
        <taxon>Eurotiomycetidae</taxon>
        <taxon>Onygenales</taxon>
        <taxon>Ajellomycetaceae</taxon>
        <taxon>Helicocarpus</taxon>
    </lineage>
</organism>
<dbReference type="AlphaFoldDB" id="A0A2B7X5T5"/>
<evidence type="ECO:0000313" key="1">
    <source>
        <dbReference type="EMBL" id="PGH04092.1"/>
    </source>
</evidence>
<dbReference type="Proteomes" id="UP000223968">
    <property type="component" value="Unassembled WGS sequence"/>
</dbReference>
<accession>A0A2B7X5T5</accession>
<reference evidence="1 2" key="1">
    <citation type="submission" date="2017-10" db="EMBL/GenBank/DDBJ databases">
        <title>Comparative genomics in systemic dimorphic fungi from Ajellomycetaceae.</title>
        <authorList>
            <person name="Munoz J.F."/>
            <person name="Mcewen J.G."/>
            <person name="Clay O.K."/>
            <person name="Cuomo C.A."/>
        </authorList>
    </citation>
    <scope>NUCLEOTIDE SEQUENCE [LARGE SCALE GENOMIC DNA]</scope>
    <source>
        <strain evidence="1 2">UAMH5409</strain>
    </source>
</reference>
<dbReference type="EMBL" id="PDNB01000140">
    <property type="protein sequence ID" value="PGH04092.1"/>
    <property type="molecule type" value="Genomic_DNA"/>
</dbReference>
<evidence type="ECO:0000313" key="2">
    <source>
        <dbReference type="Proteomes" id="UP000223968"/>
    </source>
</evidence>
<proteinExistence type="predicted"/>
<gene>
    <name evidence="1" type="ORF">AJ79_07192</name>
</gene>
<name>A0A2B7X5T5_9EURO</name>
<comment type="caution">
    <text evidence="1">The sequence shown here is derived from an EMBL/GenBank/DDBJ whole genome shotgun (WGS) entry which is preliminary data.</text>
</comment>
<dbReference type="STRING" id="1447875.A0A2B7X5T5"/>
<sequence length="90" mass="10751">MWAWMLDSMAKEFPFRKLVWLVGDNLYYRLPTLCHPLLLAAGNLPLFENPDSEPPKDYYSKLTLPEDYKSLPPDEKAQADELRRRRLWIR</sequence>
<protein>
    <submittedName>
        <fullName evidence="1">Uncharacterized protein</fullName>
    </submittedName>
</protein>